<dbReference type="SUPFAM" id="SSF103473">
    <property type="entry name" value="MFS general substrate transporter"/>
    <property type="match status" value="1"/>
</dbReference>
<keyword evidence="14" id="KW-1185">Reference proteome</keyword>
<evidence type="ECO:0000313" key="13">
    <source>
        <dbReference type="EMBL" id="SDJ33756.1"/>
    </source>
</evidence>
<feature type="transmembrane region" description="Helical" evidence="11">
    <location>
        <begin position="302"/>
        <end position="321"/>
    </location>
</feature>
<dbReference type="GO" id="GO:0015293">
    <property type="term" value="F:symporter activity"/>
    <property type="evidence" value="ECO:0007669"/>
    <property type="project" value="UniProtKB-KW"/>
</dbReference>
<dbReference type="PANTHER" id="PTHR43528">
    <property type="entry name" value="ALPHA-KETOGLUTARATE PERMEASE"/>
    <property type="match status" value="1"/>
</dbReference>
<keyword evidence="4" id="KW-1003">Cell membrane</keyword>
<evidence type="ECO:0000256" key="3">
    <source>
        <dbReference type="ARBA" id="ARBA00022448"/>
    </source>
</evidence>
<dbReference type="PROSITE" id="PS50850">
    <property type="entry name" value="MFS"/>
    <property type="match status" value="1"/>
</dbReference>
<evidence type="ECO:0000256" key="2">
    <source>
        <dbReference type="ARBA" id="ARBA00008240"/>
    </source>
</evidence>
<dbReference type="FunFam" id="1.20.1250.20:FF:000001">
    <property type="entry name" value="Dicarboxylate MFS transporter"/>
    <property type="match status" value="1"/>
</dbReference>
<evidence type="ECO:0000256" key="1">
    <source>
        <dbReference type="ARBA" id="ARBA00004651"/>
    </source>
</evidence>
<dbReference type="AlphaFoldDB" id="A0A1G8SX10"/>
<evidence type="ECO:0000256" key="5">
    <source>
        <dbReference type="ARBA" id="ARBA00022692"/>
    </source>
</evidence>
<evidence type="ECO:0000256" key="8">
    <source>
        <dbReference type="ARBA" id="ARBA00023136"/>
    </source>
</evidence>
<feature type="transmembrane region" description="Helical" evidence="11">
    <location>
        <begin position="151"/>
        <end position="170"/>
    </location>
</feature>
<evidence type="ECO:0000256" key="7">
    <source>
        <dbReference type="ARBA" id="ARBA00022989"/>
    </source>
</evidence>
<evidence type="ECO:0000313" key="14">
    <source>
        <dbReference type="Proteomes" id="UP000198683"/>
    </source>
</evidence>
<feature type="transmembrane region" description="Helical" evidence="11">
    <location>
        <begin position="106"/>
        <end position="130"/>
    </location>
</feature>
<feature type="transmembrane region" description="Helical" evidence="11">
    <location>
        <begin position="52"/>
        <end position="70"/>
    </location>
</feature>
<comment type="similarity">
    <text evidence="2">Belongs to the major facilitator superfamily. Metabolite:H+ Symporter (MHS) family (TC 2.A.1.6) family.</text>
</comment>
<dbReference type="EMBL" id="FNFB01000001">
    <property type="protein sequence ID" value="SDJ33756.1"/>
    <property type="molecule type" value="Genomic_DNA"/>
</dbReference>
<evidence type="ECO:0000256" key="4">
    <source>
        <dbReference type="ARBA" id="ARBA00022475"/>
    </source>
</evidence>
<gene>
    <name evidence="13" type="ORF">SAMN05421874_101482</name>
</gene>
<evidence type="ECO:0000256" key="9">
    <source>
        <dbReference type="ARBA" id="ARBA00037295"/>
    </source>
</evidence>
<proteinExistence type="inferred from homology"/>
<feature type="transmembrane region" description="Helical" evidence="11">
    <location>
        <begin position="273"/>
        <end position="290"/>
    </location>
</feature>
<dbReference type="PROSITE" id="PS00217">
    <property type="entry name" value="SUGAR_TRANSPORT_2"/>
    <property type="match status" value="1"/>
</dbReference>
<feature type="domain" description="Major facilitator superfamily (MFS) profile" evidence="12">
    <location>
        <begin position="10"/>
        <end position="419"/>
    </location>
</feature>
<dbReference type="Proteomes" id="UP000198683">
    <property type="component" value="Unassembled WGS sequence"/>
</dbReference>
<dbReference type="GO" id="GO:0005886">
    <property type="term" value="C:plasma membrane"/>
    <property type="evidence" value="ECO:0007669"/>
    <property type="project" value="UniProtKB-SubCell"/>
</dbReference>
<feature type="transmembrane region" description="Helical" evidence="11">
    <location>
        <begin position="236"/>
        <end position="253"/>
    </location>
</feature>
<dbReference type="Gene3D" id="1.20.1250.20">
    <property type="entry name" value="MFS general substrate transporter like domains"/>
    <property type="match status" value="2"/>
</dbReference>
<feature type="transmembrane region" description="Helical" evidence="11">
    <location>
        <begin position="82"/>
        <end position="100"/>
    </location>
</feature>
<feature type="transmembrane region" description="Helical" evidence="11">
    <location>
        <begin position="396"/>
        <end position="414"/>
    </location>
</feature>
<dbReference type="InterPro" id="IPR020846">
    <property type="entry name" value="MFS_dom"/>
</dbReference>
<feature type="transmembrane region" description="Helical" evidence="11">
    <location>
        <begin position="327"/>
        <end position="351"/>
    </location>
</feature>
<feature type="transmembrane region" description="Helical" evidence="11">
    <location>
        <begin position="182"/>
        <end position="201"/>
    </location>
</feature>
<dbReference type="PROSITE" id="PS00216">
    <property type="entry name" value="SUGAR_TRANSPORT_1"/>
    <property type="match status" value="1"/>
</dbReference>
<feature type="transmembrane region" description="Helical" evidence="11">
    <location>
        <begin position="363"/>
        <end position="384"/>
    </location>
</feature>
<dbReference type="InterPro" id="IPR011701">
    <property type="entry name" value="MFS"/>
</dbReference>
<name>A0A1G8SX10_9ACTN</name>
<comment type="subcellular location">
    <subcellularLocation>
        <location evidence="1">Cell membrane</location>
        <topology evidence="1">Multi-pass membrane protein</topology>
    </subcellularLocation>
</comment>
<accession>A0A1G8SX10</accession>
<feature type="transmembrane region" description="Helical" evidence="11">
    <location>
        <begin position="21"/>
        <end position="40"/>
    </location>
</feature>
<comment type="function">
    <text evidence="9">May be a proton symporter involved in the uptake of osmolytes such as proline and glycine betaine.</text>
</comment>
<dbReference type="PANTHER" id="PTHR43528:SF5">
    <property type="entry name" value="PROLINE_BETAINE TRANSPORTER"/>
    <property type="match status" value="1"/>
</dbReference>
<evidence type="ECO:0000256" key="10">
    <source>
        <dbReference type="ARBA" id="ARBA00039918"/>
    </source>
</evidence>
<evidence type="ECO:0000259" key="12">
    <source>
        <dbReference type="PROSITE" id="PS50850"/>
    </source>
</evidence>
<dbReference type="InterPro" id="IPR036259">
    <property type="entry name" value="MFS_trans_sf"/>
</dbReference>
<keyword evidence="6" id="KW-0769">Symport</keyword>
<dbReference type="CDD" id="cd17367">
    <property type="entry name" value="MFS_KgtP"/>
    <property type="match status" value="1"/>
</dbReference>
<keyword evidence="3" id="KW-0813">Transport</keyword>
<reference evidence="13 14" key="1">
    <citation type="submission" date="2016-10" db="EMBL/GenBank/DDBJ databases">
        <authorList>
            <person name="de Groot N.N."/>
        </authorList>
    </citation>
    <scope>NUCLEOTIDE SEQUENCE [LARGE SCALE GENOMIC DNA]</scope>
    <source>
        <strain evidence="13 14">CGMCC 4.5681</strain>
    </source>
</reference>
<keyword evidence="7 11" id="KW-1133">Transmembrane helix</keyword>
<sequence length="437" mass="46495">MSKSRVPWKAVAGGSVGNMVEWYDWFVYSSFAVYFAASFFPEGDDTAKLLNTAAIFAVGFFMRPLGGWLLGRYADRKGRKAALTLTVTLMSASALLIAIAPTYESVGYAGALVLVVARLLQGLSVGGEYAASATYLTEATPPGRRGFASSFQYVSMTAGQLVGLGLQIVLQNTMSAETLASYGWRIPFVVGALGAAVVFYLRRNLLETEAYDEEQRASENARRGTIAELLAHKKEAVLVIALTMGGTVAYYTYTTYLTKYLSNSAGLAKETATLVSFCALFVFMCLQPLAGALSDRIGRRPLLITFGIGSMVGTVPLMTALGGVSGFGGGLVLSLTGLVIVTGYTSINAVVKAELFPTHVRALGVALPYAIANALFGGTAEYVALWFKDSGIESGFFWYVSGCAAVSLVVYLTMRETRDVALSRAEQAAEAAVAERV</sequence>
<dbReference type="InterPro" id="IPR005829">
    <property type="entry name" value="Sugar_transporter_CS"/>
</dbReference>
<evidence type="ECO:0000256" key="6">
    <source>
        <dbReference type="ARBA" id="ARBA00022847"/>
    </source>
</evidence>
<organism evidence="13 14">
    <name type="scientific">Nonomuraea maritima</name>
    <dbReference type="NCBI Taxonomy" id="683260"/>
    <lineage>
        <taxon>Bacteria</taxon>
        <taxon>Bacillati</taxon>
        <taxon>Actinomycetota</taxon>
        <taxon>Actinomycetes</taxon>
        <taxon>Streptosporangiales</taxon>
        <taxon>Streptosporangiaceae</taxon>
        <taxon>Nonomuraea</taxon>
    </lineage>
</organism>
<dbReference type="RefSeq" id="WP_218128693.1">
    <property type="nucleotide sequence ID" value="NZ_FNFB01000001.1"/>
</dbReference>
<dbReference type="STRING" id="683260.SAMN05421874_101482"/>
<keyword evidence="5 11" id="KW-0812">Transmembrane</keyword>
<dbReference type="Pfam" id="PF07690">
    <property type="entry name" value="MFS_1"/>
    <property type="match status" value="1"/>
</dbReference>
<keyword evidence="8 11" id="KW-0472">Membrane</keyword>
<protein>
    <recommendedName>
        <fullName evidence="10">Putative proline/betaine transporter</fullName>
    </recommendedName>
</protein>
<evidence type="ECO:0000256" key="11">
    <source>
        <dbReference type="SAM" id="Phobius"/>
    </source>
</evidence>
<dbReference type="InterPro" id="IPR051084">
    <property type="entry name" value="H+-coupled_symporters"/>
</dbReference>